<keyword evidence="6" id="KW-0812">Transmembrane</keyword>
<keyword evidence="4" id="KW-0720">Serine protease</keyword>
<dbReference type="Gene3D" id="3.40.50.200">
    <property type="entry name" value="Peptidase S8/S53 domain"/>
    <property type="match status" value="1"/>
</dbReference>
<dbReference type="Proteomes" id="UP001058271">
    <property type="component" value="Chromosome"/>
</dbReference>
<dbReference type="InterPro" id="IPR023827">
    <property type="entry name" value="Peptidase_S8_Asp-AS"/>
</dbReference>
<dbReference type="PRINTS" id="PR00723">
    <property type="entry name" value="SUBTILISIN"/>
</dbReference>
<evidence type="ECO:0000256" key="1">
    <source>
        <dbReference type="ARBA" id="ARBA00011073"/>
    </source>
</evidence>
<keyword evidence="6" id="KW-0472">Membrane</keyword>
<dbReference type="InterPro" id="IPR022398">
    <property type="entry name" value="Peptidase_S8_His-AS"/>
</dbReference>
<dbReference type="InterPro" id="IPR036852">
    <property type="entry name" value="Peptidase_S8/S53_dom_sf"/>
</dbReference>
<keyword evidence="2" id="KW-0645">Protease</keyword>
<protein>
    <submittedName>
        <fullName evidence="9">S8 family serine peptidase</fullName>
    </submittedName>
</protein>
<comment type="similarity">
    <text evidence="1 5">Belongs to the peptidase S8 family.</text>
</comment>
<keyword evidence="7" id="KW-0732">Signal</keyword>
<comment type="caution">
    <text evidence="5">Lacks conserved residue(s) required for the propagation of feature annotation.</text>
</comment>
<name>A0ABY5Z0P9_9ACTN</name>
<dbReference type="Pfam" id="PF00082">
    <property type="entry name" value="Peptidase_S8"/>
    <property type="match status" value="1"/>
</dbReference>
<evidence type="ECO:0000313" key="9">
    <source>
        <dbReference type="EMBL" id="UWZ34620.1"/>
    </source>
</evidence>
<reference evidence="9" key="1">
    <citation type="submission" date="2021-04" db="EMBL/GenBank/DDBJ databases">
        <title>Biosynthetic gene clusters of Dactylosporangioum roseum.</title>
        <authorList>
            <person name="Hartkoorn R.C."/>
            <person name="Beaudoing E."/>
            <person name="Hot D."/>
            <person name="Moureu S."/>
        </authorList>
    </citation>
    <scope>NUCLEOTIDE SEQUENCE</scope>
    <source>
        <strain evidence="9">NRRL B-16295</strain>
    </source>
</reference>
<dbReference type="InterPro" id="IPR000209">
    <property type="entry name" value="Peptidase_S8/S53_dom"/>
</dbReference>
<evidence type="ECO:0000256" key="6">
    <source>
        <dbReference type="SAM" id="Phobius"/>
    </source>
</evidence>
<keyword evidence="3" id="KW-0378">Hydrolase</keyword>
<dbReference type="PANTHER" id="PTHR43806:SF11">
    <property type="entry name" value="CEREVISIN-RELATED"/>
    <property type="match status" value="1"/>
</dbReference>
<gene>
    <name evidence="9" type="ORF">Drose_25785</name>
</gene>
<evidence type="ECO:0000256" key="7">
    <source>
        <dbReference type="SAM" id="SignalP"/>
    </source>
</evidence>
<dbReference type="InterPro" id="IPR050131">
    <property type="entry name" value="Peptidase_S8_subtilisin-like"/>
</dbReference>
<feature type="transmembrane region" description="Helical" evidence="6">
    <location>
        <begin position="363"/>
        <end position="386"/>
    </location>
</feature>
<feature type="signal peptide" evidence="7">
    <location>
        <begin position="1"/>
        <end position="27"/>
    </location>
</feature>
<evidence type="ECO:0000259" key="8">
    <source>
        <dbReference type="Pfam" id="PF00082"/>
    </source>
</evidence>
<dbReference type="InterPro" id="IPR015500">
    <property type="entry name" value="Peptidase_S8_subtilisin-rel"/>
</dbReference>
<keyword evidence="6" id="KW-1133">Transmembrane helix</keyword>
<dbReference type="SUPFAM" id="SSF52743">
    <property type="entry name" value="Subtilisin-like"/>
    <property type="match status" value="1"/>
</dbReference>
<dbReference type="RefSeq" id="WP_260723945.1">
    <property type="nucleotide sequence ID" value="NZ_BAAABS010000018.1"/>
</dbReference>
<evidence type="ECO:0000313" key="10">
    <source>
        <dbReference type="Proteomes" id="UP001058271"/>
    </source>
</evidence>
<evidence type="ECO:0000256" key="2">
    <source>
        <dbReference type="ARBA" id="ARBA00022670"/>
    </source>
</evidence>
<evidence type="ECO:0000256" key="4">
    <source>
        <dbReference type="ARBA" id="ARBA00022825"/>
    </source>
</evidence>
<dbReference type="PROSITE" id="PS00136">
    <property type="entry name" value="SUBTILASE_ASP"/>
    <property type="match status" value="1"/>
</dbReference>
<feature type="domain" description="Peptidase S8/S53" evidence="8">
    <location>
        <begin position="68"/>
        <end position="318"/>
    </location>
</feature>
<dbReference type="PROSITE" id="PS00137">
    <property type="entry name" value="SUBTILASE_HIS"/>
    <property type="match status" value="1"/>
</dbReference>
<proteinExistence type="inferred from homology"/>
<organism evidence="9 10">
    <name type="scientific">Dactylosporangium roseum</name>
    <dbReference type="NCBI Taxonomy" id="47989"/>
    <lineage>
        <taxon>Bacteria</taxon>
        <taxon>Bacillati</taxon>
        <taxon>Actinomycetota</taxon>
        <taxon>Actinomycetes</taxon>
        <taxon>Micromonosporales</taxon>
        <taxon>Micromonosporaceae</taxon>
        <taxon>Dactylosporangium</taxon>
    </lineage>
</organism>
<accession>A0ABY5Z0P9</accession>
<sequence>MNRQWTVAARQWTVVAAVVAASVPAFATPAAANPCGSYAPPAAAPRIAAEDWAQRWLGLRRVHALQTGAGVRVAVVDTGVDPGHPQLAAAVDQGWDVTTGKAGGTIDCDGQGHGTAISSLVAARPADGVGLVGVAPAATIVPVRVADNGPSAQQPLSPERLAAAVSAAVKLQANVIHLSYAVTTDSPALRGAVADAVKRNIVLVAAAGDGVTGPTFPAAYEGVIGVGALASTGVVVPTSATGSHVDLVAPGQNLVAAARVGGHTTASTTAAAAALVSGTAALLRAAHPGWSAAQVTQRLFATADGTVGGPHNTAYGYGSVNPYRALSEDTAGAGVVPTWTPAPAGLPQAPVQPGWPSPWRRSMVWAATLLLVAALLAIGSAVTLAFRRRHRDRTV</sequence>
<dbReference type="EMBL" id="CP073721">
    <property type="protein sequence ID" value="UWZ34620.1"/>
    <property type="molecule type" value="Genomic_DNA"/>
</dbReference>
<dbReference type="PANTHER" id="PTHR43806">
    <property type="entry name" value="PEPTIDASE S8"/>
    <property type="match status" value="1"/>
</dbReference>
<feature type="chain" id="PRO_5046800810" evidence="7">
    <location>
        <begin position="28"/>
        <end position="395"/>
    </location>
</feature>
<keyword evidence="10" id="KW-1185">Reference proteome</keyword>
<evidence type="ECO:0000256" key="5">
    <source>
        <dbReference type="PROSITE-ProRule" id="PRU01240"/>
    </source>
</evidence>
<dbReference type="PROSITE" id="PS51892">
    <property type="entry name" value="SUBTILASE"/>
    <property type="match status" value="1"/>
</dbReference>
<evidence type="ECO:0000256" key="3">
    <source>
        <dbReference type="ARBA" id="ARBA00022801"/>
    </source>
</evidence>